<keyword evidence="6 8" id="KW-1133">Transmembrane helix</keyword>
<keyword evidence="3" id="KW-0813">Transport</keyword>
<dbReference type="Proteomes" id="UP000671914">
    <property type="component" value="Chromosome"/>
</dbReference>
<keyword evidence="4" id="KW-1003">Cell membrane</keyword>
<dbReference type="GO" id="GO:0033214">
    <property type="term" value="P:siderophore-iron import into cell"/>
    <property type="evidence" value="ECO:0007669"/>
    <property type="project" value="TreeGrafter"/>
</dbReference>
<dbReference type="SUPFAM" id="SSF81345">
    <property type="entry name" value="ABC transporter involved in vitamin B12 uptake, BtuC"/>
    <property type="match status" value="1"/>
</dbReference>
<feature type="transmembrane region" description="Helical" evidence="8">
    <location>
        <begin position="83"/>
        <end position="104"/>
    </location>
</feature>
<dbReference type="AlphaFoldDB" id="A0A975FNG9"/>
<feature type="transmembrane region" description="Helical" evidence="8">
    <location>
        <begin position="256"/>
        <end position="283"/>
    </location>
</feature>
<name>A0A975FNG9_9MICO</name>
<evidence type="ECO:0000256" key="6">
    <source>
        <dbReference type="ARBA" id="ARBA00022989"/>
    </source>
</evidence>
<evidence type="ECO:0000256" key="2">
    <source>
        <dbReference type="ARBA" id="ARBA00007935"/>
    </source>
</evidence>
<dbReference type="GO" id="GO:0005886">
    <property type="term" value="C:plasma membrane"/>
    <property type="evidence" value="ECO:0007669"/>
    <property type="project" value="UniProtKB-SubCell"/>
</dbReference>
<gene>
    <name evidence="9" type="ORF">G127AT_02855</name>
</gene>
<evidence type="ECO:0000256" key="4">
    <source>
        <dbReference type="ARBA" id="ARBA00022475"/>
    </source>
</evidence>
<reference evidence="9" key="1">
    <citation type="submission" date="2021-03" db="EMBL/GenBank/DDBJ databases">
        <title>Agromyces archimandritus sp. nov., isolated from the cockroach Archimandrita tessellata.</title>
        <authorList>
            <person name="Guzman J."/>
            <person name="Ortuzar M."/>
            <person name="Poehlein A."/>
            <person name="Daniel R."/>
            <person name="Trujillo M."/>
            <person name="Vilcinskas A."/>
        </authorList>
    </citation>
    <scope>NUCLEOTIDE SEQUENCE</scope>
    <source>
        <strain evidence="9">G127AT</strain>
    </source>
</reference>
<evidence type="ECO:0000256" key="3">
    <source>
        <dbReference type="ARBA" id="ARBA00022448"/>
    </source>
</evidence>
<evidence type="ECO:0000313" key="10">
    <source>
        <dbReference type="Proteomes" id="UP000671914"/>
    </source>
</evidence>
<keyword evidence="10" id="KW-1185">Reference proteome</keyword>
<feature type="transmembrane region" description="Helical" evidence="8">
    <location>
        <begin position="125"/>
        <end position="158"/>
    </location>
</feature>
<organism evidence="9 10">
    <name type="scientific">Agromyces archimandritae</name>
    <dbReference type="NCBI Taxonomy" id="2781962"/>
    <lineage>
        <taxon>Bacteria</taxon>
        <taxon>Bacillati</taxon>
        <taxon>Actinomycetota</taxon>
        <taxon>Actinomycetes</taxon>
        <taxon>Micrococcales</taxon>
        <taxon>Microbacteriaceae</taxon>
        <taxon>Agromyces</taxon>
    </lineage>
</organism>
<evidence type="ECO:0000313" key="9">
    <source>
        <dbReference type="EMBL" id="QTX05186.1"/>
    </source>
</evidence>
<feature type="transmembrane region" description="Helical" evidence="8">
    <location>
        <begin position="325"/>
        <end position="344"/>
    </location>
</feature>
<dbReference type="Gene3D" id="1.10.3470.10">
    <property type="entry name" value="ABC transporter involved in vitamin B12 uptake, BtuC"/>
    <property type="match status" value="1"/>
</dbReference>
<dbReference type="EMBL" id="CP071696">
    <property type="protein sequence ID" value="QTX05186.1"/>
    <property type="molecule type" value="Genomic_DNA"/>
</dbReference>
<keyword evidence="7 8" id="KW-0472">Membrane</keyword>
<feature type="transmembrane region" description="Helical" evidence="8">
    <location>
        <begin position="295"/>
        <end position="319"/>
    </location>
</feature>
<evidence type="ECO:0000256" key="1">
    <source>
        <dbReference type="ARBA" id="ARBA00004651"/>
    </source>
</evidence>
<dbReference type="PANTHER" id="PTHR30472">
    <property type="entry name" value="FERRIC ENTEROBACTIN TRANSPORT SYSTEM PERMEASE PROTEIN"/>
    <property type="match status" value="1"/>
</dbReference>
<dbReference type="RefSeq" id="WP_210899562.1">
    <property type="nucleotide sequence ID" value="NZ_CP071696.1"/>
</dbReference>
<evidence type="ECO:0000256" key="7">
    <source>
        <dbReference type="ARBA" id="ARBA00023136"/>
    </source>
</evidence>
<sequence length="352" mass="35123">MSAALAEPAVADTAAAVAAQRRGSRRRLAIILAAAAGLVLVVGVIALQLGAAGLTVDRVLAALVGAGDDGDRFVVMRLRLPRVLAAVVVGAAFALAGAVFQSVLRNPLASPDILGIAGGASLGAVWAILVLGLGGLAVSGVAFAGALVIAGLIWAFAWRQGLHGIRFILVGVGFAYLCSSVLAWLLARGEVREAQSVLVWTVGSIADIRGEELGMLAIAVAVLALVVGAASRPLRALALGDDHARGLGVDAGRAKLVLLFAAVGLVAVATSAAGPVAFVALIAPAIARRLQGDGAAALAASVAVGAALTLSADVIGQYAIPGLTAPVGIVTGLIGAPYLLWLLATDERRRRA</sequence>
<dbReference type="PANTHER" id="PTHR30472:SF24">
    <property type="entry name" value="FERRIC ENTEROBACTIN TRANSPORT SYSTEM PERMEASE PROTEIN FEPG"/>
    <property type="match status" value="1"/>
</dbReference>
<accession>A0A975FNG9</accession>
<dbReference type="KEGG" id="aarc:G127AT_02855"/>
<proteinExistence type="inferred from homology"/>
<protein>
    <submittedName>
        <fullName evidence="9">Iron chelate uptake ABC transporter family permease subunit</fullName>
    </submittedName>
</protein>
<comment type="subcellular location">
    <subcellularLocation>
        <location evidence="1">Cell membrane</location>
        <topology evidence="1">Multi-pass membrane protein</topology>
    </subcellularLocation>
</comment>
<feature type="transmembrane region" description="Helical" evidence="8">
    <location>
        <begin position="28"/>
        <end position="51"/>
    </location>
</feature>
<dbReference type="InterPro" id="IPR000522">
    <property type="entry name" value="ABC_transptr_permease_BtuC"/>
</dbReference>
<evidence type="ECO:0000256" key="8">
    <source>
        <dbReference type="SAM" id="Phobius"/>
    </source>
</evidence>
<evidence type="ECO:0000256" key="5">
    <source>
        <dbReference type="ARBA" id="ARBA00022692"/>
    </source>
</evidence>
<keyword evidence="5 8" id="KW-0812">Transmembrane</keyword>
<dbReference type="CDD" id="cd06550">
    <property type="entry name" value="TM_ABC_iron-siderophores_like"/>
    <property type="match status" value="1"/>
</dbReference>
<dbReference type="Pfam" id="PF01032">
    <property type="entry name" value="FecCD"/>
    <property type="match status" value="1"/>
</dbReference>
<dbReference type="InterPro" id="IPR037294">
    <property type="entry name" value="ABC_BtuC-like"/>
</dbReference>
<feature type="transmembrane region" description="Helical" evidence="8">
    <location>
        <begin position="164"/>
        <end position="187"/>
    </location>
</feature>
<comment type="similarity">
    <text evidence="2">Belongs to the binding-protein-dependent transport system permease family. FecCD subfamily.</text>
</comment>
<dbReference type="GO" id="GO:0022857">
    <property type="term" value="F:transmembrane transporter activity"/>
    <property type="evidence" value="ECO:0007669"/>
    <property type="project" value="InterPro"/>
</dbReference>